<gene>
    <name evidence="2" type="ORF">SOASR032_11080</name>
</gene>
<sequence>MLKTFHLLFVATAFFLTGCSSLPSVVTSLPESENTVSHQAYIVSHGWHTGIIVPAKKMNVYVPSLSDRFSDGNWYEFGWGDKGFYQAQEVTSGLTLQAMFWSSGAVMHVVSVPTNPQQFFRESDVFGIQLTDNQLNSLMRFIANSFEKDEQEKIIPLKRGIYGNSQFYAAVGRYYILNTCNKWTAKGLKSAGMDISPTFKLTSSSVMDYLKDNQVNKQYAEKTAAPCTTDYLKISFPLNCG</sequence>
<dbReference type="EMBL" id="BRLJ01000002">
    <property type="protein sequence ID" value="GKX62539.1"/>
    <property type="molecule type" value="Genomic_DNA"/>
</dbReference>
<comment type="caution">
    <text evidence="2">The sequence shown here is derived from an EMBL/GenBank/DDBJ whole genome shotgun (WGS) entry which is preliminary data.</text>
</comment>
<protein>
    <submittedName>
        <fullName evidence="2">Membrane protein</fullName>
    </submittedName>
</protein>
<name>A0ABQ5LGT6_9GAMM</name>
<evidence type="ECO:0000313" key="2">
    <source>
        <dbReference type="EMBL" id="GKX62539.1"/>
    </source>
</evidence>
<proteinExistence type="predicted"/>
<evidence type="ECO:0000313" key="3">
    <source>
        <dbReference type="Proteomes" id="UP001059610"/>
    </source>
</evidence>
<dbReference type="PROSITE" id="PS51257">
    <property type="entry name" value="PROKAR_LIPOPROTEIN"/>
    <property type="match status" value="1"/>
</dbReference>
<accession>A0ABQ5LGT6</accession>
<reference evidence="2" key="1">
    <citation type="submission" date="2022-06" db="EMBL/GenBank/DDBJ databases">
        <title>Draft genome sequences of Pragia fontium str. JCM24417.</title>
        <authorList>
            <person name="Wakabayashi Y."/>
            <person name="Kojima K."/>
        </authorList>
    </citation>
    <scope>NUCLEOTIDE SEQUENCE</scope>
    <source>
        <strain evidence="2">JCM 24417</strain>
    </source>
</reference>
<keyword evidence="1" id="KW-0732">Signal</keyword>
<dbReference type="InterPro" id="IPR011727">
    <property type="entry name" value="CHP02117"/>
</dbReference>
<keyword evidence="3" id="KW-1185">Reference proteome</keyword>
<dbReference type="RefSeq" id="WP_232036554.1">
    <property type="nucleotide sequence ID" value="NZ_BRLJ01000002.1"/>
</dbReference>
<organism evidence="2 3">
    <name type="scientific">Pragia fontium</name>
    <dbReference type="NCBI Taxonomy" id="82985"/>
    <lineage>
        <taxon>Bacteria</taxon>
        <taxon>Pseudomonadati</taxon>
        <taxon>Pseudomonadota</taxon>
        <taxon>Gammaproteobacteria</taxon>
        <taxon>Enterobacterales</taxon>
        <taxon>Budviciaceae</taxon>
        <taxon>Pragia</taxon>
    </lineage>
</organism>
<feature type="signal peptide" evidence="1">
    <location>
        <begin position="1"/>
        <end position="22"/>
    </location>
</feature>
<dbReference type="NCBIfam" id="TIGR02117">
    <property type="entry name" value="chp_urease_rgn"/>
    <property type="match status" value="1"/>
</dbReference>
<dbReference type="Pfam" id="PF09601">
    <property type="entry name" value="DUF2459"/>
    <property type="match status" value="1"/>
</dbReference>
<evidence type="ECO:0000256" key="1">
    <source>
        <dbReference type="SAM" id="SignalP"/>
    </source>
</evidence>
<feature type="chain" id="PRO_5047322029" evidence="1">
    <location>
        <begin position="23"/>
        <end position="241"/>
    </location>
</feature>
<dbReference type="Proteomes" id="UP001059610">
    <property type="component" value="Unassembled WGS sequence"/>
</dbReference>